<evidence type="ECO:0000313" key="3">
    <source>
        <dbReference type="Proteomes" id="UP001220324"/>
    </source>
</evidence>
<feature type="compositionally biased region" description="Polar residues" evidence="1">
    <location>
        <begin position="50"/>
        <end position="72"/>
    </location>
</feature>
<evidence type="ECO:0000256" key="1">
    <source>
        <dbReference type="SAM" id="MobiDB-lite"/>
    </source>
</evidence>
<feature type="compositionally biased region" description="Basic and acidic residues" evidence="1">
    <location>
        <begin position="36"/>
        <end position="46"/>
    </location>
</feature>
<feature type="region of interest" description="Disordered" evidence="1">
    <location>
        <begin position="1"/>
        <end position="114"/>
    </location>
</feature>
<organism evidence="2 3">
    <name type="scientific">Penicillium frequentans</name>
    <dbReference type="NCBI Taxonomy" id="3151616"/>
    <lineage>
        <taxon>Eukaryota</taxon>
        <taxon>Fungi</taxon>
        <taxon>Dikarya</taxon>
        <taxon>Ascomycota</taxon>
        <taxon>Pezizomycotina</taxon>
        <taxon>Eurotiomycetes</taxon>
        <taxon>Eurotiomycetidae</taxon>
        <taxon>Eurotiales</taxon>
        <taxon>Aspergillaceae</taxon>
        <taxon>Penicillium</taxon>
    </lineage>
</organism>
<proteinExistence type="predicted"/>
<protein>
    <submittedName>
        <fullName evidence="2">Uncharacterized protein</fullName>
    </submittedName>
</protein>
<name>A0AAD6D6N6_9EURO</name>
<sequence>MSEFIRKVDKVVHGHQYETNDTGTGDLHDSNLANKLDPRVRTENGDAHSPQPTTVSRGVQTSGSIMTDGSTGAETTDDANQDDQNDYSGEDCNTQNKSDARPVRPIKQDTLVGY</sequence>
<gene>
    <name evidence="2" type="ORF">N7494_000889</name>
</gene>
<keyword evidence="3" id="KW-1185">Reference proteome</keyword>
<reference evidence="2 3" key="1">
    <citation type="journal article" date="2023" name="IMA Fungus">
        <title>Comparative genomic study of the Penicillium genus elucidates a diverse pangenome and 15 lateral gene transfer events.</title>
        <authorList>
            <person name="Petersen C."/>
            <person name="Sorensen T."/>
            <person name="Nielsen M.R."/>
            <person name="Sondergaard T.E."/>
            <person name="Sorensen J.L."/>
            <person name="Fitzpatrick D.A."/>
            <person name="Frisvad J.C."/>
            <person name="Nielsen K.L."/>
        </authorList>
    </citation>
    <scope>NUCLEOTIDE SEQUENCE [LARGE SCALE GENOMIC DNA]</scope>
    <source>
        <strain evidence="2 3">IBT 35679</strain>
    </source>
</reference>
<dbReference type="AlphaFoldDB" id="A0AAD6D6N6"/>
<dbReference type="Proteomes" id="UP001220324">
    <property type="component" value="Unassembled WGS sequence"/>
</dbReference>
<feature type="compositionally biased region" description="Acidic residues" evidence="1">
    <location>
        <begin position="75"/>
        <end position="89"/>
    </location>
</feature>
<evidence type="ECO:0000313" key="2">
    <source>
        <dbReference type="EMBL" id="KAJ5556974.1"/>
    </source>
</evidence>
<accession>A0AAD6D6N6</accession>
<comment type="caution">
    <text evidence="2">The sequence shown here is derived from an EMBL/GenBank/DDBJ whole genome shotgun (WGS) entry which is preliminary data.</text>
</comment>
<feature type="compositionally biased region" description="Basic and acidic residues" evidence="1">
    <location>
        <begin position="1"/>
        <end position="18"/>
    </location>
</feature>
<dbReference type="EMBL" id="JAQIZZ010000001">
    <property type="protein sequence ID" value="KAJ5556974.1"/>
    <property type="molecule type" value="Genomic_DNA"/>
</dbReference>